<dbReference type="AntiFam" id="ANF00149">
    <property type="entry name" value="Shadow ORF (opposite cshA)"/>
</dbReference>
<proteinExistence type="predicted"/>
<evidence type="ECO:0000313" key="2">
    <source>
        <dbReference type="Proteomes" id="UP000483820"/>
    </source>
</evidence>
<comment type="caution">
    <text evidence="1">The sequence shown here is derived from an EMBL/GenBank/DDBJ whole genome shotgun (WGS) entry which is preliminary data.</text>
</comment>
<accession>A0A6A5GZ11</accession>
<protein>
    <submittedName>
        <fullName evidence="1">Uncharacterized protein</fullName>
    </submittedName>
</protein>
<dbReference type="RefSeq" id="XP_053586742.1">
    <property type="nucleotide sequence ID" value="XM_053727165.1"/>
</dbReference>
<evidence type="ECO:0000313" key="1">
    <source>
        <dbReference type="EMBL" id="KAF1760760.1"/>
    </source>
</evidence>
<dbReference type="EMBL" id="WUAV01000003">
    <property type="protein sequence ID" value="KAF1760760.1"/>
    <property type="molecule type" value="Genomic_DNA"/>
</dbReference>
<name>A0A6A5GZ11_CAERE</name>
<sequence length="380" mass="42188">MGSRSVFSLTEVVEYSVSVVLGHLRVNVVAGVSDLCDFLGKKLDTLSGVAEDDRLVDLELAEQSVQAMNLLLLLDESVVLGNSEKSQLLHEVDLIWLVHVFLHEGSDSLWEGGGVQHDLALFWQEVDEAVEDSLKNYRIVHLGNALLHQIEDSSWSGDDQVNGSVQTHDIVAKIGSSCGDHDLKLNVLGKFDADLGSLQSQFTSWDDDHSLDCLESWLDLLDDWDAISSGLSGSVLGSGEDVLSSQRDSNGSLLNWTWLFPSFLEDAHEKVASEAEVLELYSFGVAVLNRLSFAGKLRDDFQFSSPLAGTSCCCSAPLIVRCRKRDGVALYRRRLKRKMTSLNRRNNYREPVFMPNPHQDVLRRPVSRLSPSKMRTINDG</sequence>
<reference evidence="1 2" key="1">
    <citation type="submission" date="2019-12" db="EMBL/GenBank/DDBJ databases">
        <title>Chromosome-level assembly of the Caenorhabditis remanei genome.</title>
        <authorList>
            <person name="Teterina A.A."/>
            <person name="Willis J.H."/>
            <person name="Phillips P.C."/>
        </authorList>
    </citation>
    <scope>NUCLEOTIDE SEQUENCE [LARGE SCALE GENOMIC DNA]</scope>
    <source>
        <strain evidence="1 2">PX506</strain>
        <tissue evidence="1">Whole organism</tissue>
    </source>
</reference>
<dbReference type="CTD" id="78774819"/>
<dbReference type="Proteomes" id="UP000483820">
    <property type="component" value="Chromosome III"/>
</dbReference>
<dbReference type="KEGG" id="crq:GCK72_009010"/>
<dbReference type="GeneID" id="78774819"/>
<gene>
    <name evidence="1" type="ORF">GCK72_009010</name>
</gene>
<organism evidence="1 2">
    <name type="scientific">Caenorhabditis remanei</name>
    <name type="common">Caenorhabditis vulgaris</name>
    <dbReference type="NCBI Taxonomy" id="31234"/>
    <lineage>
        <taxon>Eukaryota</taxon>
        <taxon>Metazoa</taxon>
        <taxon>Ecdysozoa</taxon>
        <taxon>Nematoda</taxon>
        <taxon>Chromadorea</taxon>
        <taxon>Rhabditida</taxon>
        <taxon>Rhabditina</taxon>
        <taxon>Rhabditomorpha</taxon>
        <taxon>Rhabditoidea</taxon>
        <taxon>Rhabditidae</taxon>
        <taxon>Peloderinae</taxon>
        <taxon>Caenorhabditis</taxon>
    </lineage>
</organism>
<dbReference type="AlphaFoldDB" id="A0A6A5GZ11"/>